<comment type="caution">
    <text evidence="2">The sequence shown here is derived from an EMBL/GenBank/DDBJ whole genome shotgun (WGS) entry which is preliminary data.</text>
</comment>
<sequence length="102" mass="11169">RSRHSSGASNVSGKARVEELACAGGRKGSGQGEALPGGGKGRGSKSWENNAEDHGDEPEEAWHLELRRCFVEEYQQYLISELGFIKVNVDPSGPKRWTSEIR</sequence>
<dbReference type="Proteomes" id="UP000762676">
    <property type="component" value="Unassembled WGS sequence"/>
</dbReference>
<feature type="compositionally biased region" description="Gly residues" evidence="1">
    <location>
        <begin position="25"/>
        <end position="41"/>
    </location>
</feature>
<dbReference type="EMBL" id="BMAT01001096">
    <property type="protein sequence ID" value="GFR79604.1"/>
    <property type="molecule type" value="Genomic_DNA"/>
</dbReference>
<accession>A0AAV4G270</accession>
<evidence type="ECO:0000256" key="1">
    <source>
        <dbReference type="SAM" id="MobiDB-lite"/>
    </source>
</evidence>
<feature type="non-terminal residue" evidence="2">
    <location>
        <position position="1"/>
    </location>
</feature>
<dbReference type="AlphaFoldDB" id="A0AAV4G270"/>
<reference evidence="2 3" key="1">
    <citation type="journal article" date="2021" name="Elife">
        <title>Chloroplast acquisition without the gene transfer in kleptoplastic sea slugs, Plakobranchus ocellatus.</title>
        <authorList>
            <person name="Maeda T."/>
            <person name="Takahashi S."/>
            <person name="Yoshida T."/>
            <person name="Shimamura S."/>
            <person name="Takaki Y."/>
            <person name="Nagai Y."/>
            <person name="Toyoda A."/>
            <person name="Suzuki Y."/>
            <person name="Arimoto A."/>
            <person name="Ishii H."/>
            <person name="Satoh N."/>
            <person name="Nishiyama T."/>
            <person name="Hasebe M."/>
            <person name="Maruyama T."/>
            <person name="Minagawa J."/>
            <person name="Obokata J."/>
            <person name="Shigenobu S."/>
        </authorList>
    </citation>
    <scope>NUCLEOTIDE SEQUENCE [LARGE SCALE GENOMIC DNA]</scope>
</reference>
<gene>
    <name evidence="2" type="ORF">ElyMa_000560200</name>
</gene>
<keyword evidence="3" id="KW-1185">Reference proteome</keyword>
<organism evidence="2 3">
    <name type="scientific">Elysia marginata</name>
    <dbReference type="NCBI Taxonomy" id="1093978"/>
    <lineage>
        <taxon>Eukaryota</taxon>
        <taxon>Metazoa</taxon>
        <taxon>Spiralia</taxon>
        <taxon>Lophotrochozoa</taxon>
        <taxon>Mollusca</taxon>
        <taxon>Gastropoda</taxon>
        <taxon>Heterobranchia</taxon>
        <taxon>Euthyneura</taxon>
        <taxon>Panpulmonata</taxon>
        <taxon>Sacoglossa</taxon>
        <taxon>Placobranchoidea</taxon>
        <taxon>Plakobranchidae</taxon>
        <taxon>Elysia</taxon>
    </lineage>
</organism>
<name>A0AAV4G270_9GAST</name>
<evidence type="ECO:0000313" key="3">
    <source>
        <dbReference type="Proteomes" id="UP000762676"/>
    </source>
</evidence>
<feature type="compositionally biased region" description="Polar residues" evidence="1">
    <location>
        <begin position="1"/>
        <end position="12"/>
    </location>
</feature>
<proteinExistence type="predicted"/>
<feature type="region of interest" description="Disordered" evidence="1">
    <location>
        <begin position="1"/>
        <end position="58"/>
    </location>
</feature>
<evidence type="ECO:0000313" key="2">
    <source>
        <dbReference type="EMBL" id="GFR79604.1"/>
    </source>
</evidence>
<protein>
    <submittedName>
        <fullName evidence="2">Uncharacterized protein</fullName>
    </submittedName>
</protein>